<dbReference type="PIRSF" id="PIRSF038991">
    <property type="entry name" value="Protein_AbrB"/>
    <property type="match status" value="1"/>
</dbReference>
<feature type="transmembrane region" description="Helical" evidence="1">
    <location>
        <begin position="135"/>
        <end position="155"/>
    </location>
</feature>
<dbReference type="PANTHER" id="PTHR38457">
    <property type="entry name" value="REGULATOR ABRB-RELATED"/>
    <property type="match status" value="1"/>
</dbReference>
<evidence type="ECO:0000313" key="2">
    <source>
        <dbReference type="EMBL" id="TGB04597.1"/>
    </source>
</evidence>
<keyword evidence="1" id="KW-0812">Transmembrane</keyword>
<dbReference type="NCBIfam" id="TIGR03082">
    <property type="entry name" value="Gneg_AbrB_dup"/>
    <property type="match status" value="2"/>
</dbReference>
<feature type="transmembrane region" description="Helical" evidence="1">
    <location>
        <begin position="255"/>
        <end position="278"/>
    </location>
</feature>
<dbReference type="STRING" id="192814.GCA_900166575_01662"/>
<evidence type="ECO:0000313" key="3">
    <source>
        <dbReference type="Proteomes" id="UP000297982"/>
    </source>
</evidence>
<evidence type="ECO:0000256" key="1">
    <source>
        <dbReference type="SAM" id="Phobius"/>
    </source>
</evidence>
<keyword evidence="1" id="KW-0472">Membrane</keyword>
<dbReference type="AlphaFoldDB" id="A0A4Z0H3Z3"/>
<keyword evidence="3" id="KW-1185">Reference proteome</keyword>
<feature type="transmembrane region" description="Helical" evidence="1">
    <location>
        <begin position="175"/>
        <end position="191"/>
    </location>
</feature>
<dbReference type="Proteomes" id="UP000297982">
    <property type="component" value="Unassembled WGS sequence"/>
</dbReference>
<dbReference type="GO" id="GO:0010468">
    <property type="term" value="P:regulation of gene expression"/>
    <property type="evidence" value="ECO:0007669"/>
    <property type="project" value="InterPro"/>
</dbReference>
<organism evidence="2 3">
    <name type="scientific">Halobacillus salinus</name>
    <dbReference type="NCBI Taxonomy" id="192814"/>
    <lineage>
        <taxon>Bacteria</taxon>
        <taxon>Bacillati</taxon>
        <taxon>Bacillota</taxon>
        <taxon>Bacilli</taxon>
        <taxon>Bacillales</taxon>
        <taxon>Bacillaceae</taxon>
        <taxon>Halobacillus</taxon>
    </lineage>
</organism>
<proteinExistence type="predicted"/>
<accession>A0A4Z0H3Z3</accession>
<keyword evidence="1" id="KW-1133">Transmembrane helix</keyword>
<feature type="transmembrane region" description="Helical" evidence="1">
    <location>
        <begin position="196"/>
        <end position="216"/>
    </location>
</feature>
<feature type="transmembrane region" description="Helical" evidence="1">
    <location>
        <begin position="318"/>
        <end position="335"/>
    </location>
</feature>
<dbReference type="InterPro" id="IPR017516">
    <property type="entry name" value="AbrB_dup"/>
</dbReference>
<gene>
    <name evidence="2" type="ORF">E4663_06290</name>
</gene>
<dbReference type="PANTHER" id="PTHR38457:SF1">
    <property type="entry name" value="REGULATOR ABRB-RELATED"/>
    <property type="match status" value="1"/>
</dbReference>
<dbReference type="GO" id="GO:0016020">
    <property type="term" value="C:membrane"/>
    <property type="evidence" value="ECO:0007669"/>
    <property type="project" value="InterPro"/>
</dbReference>
<protein>
    <submittedName>
        <fullName evidence="2">AbrB family transcriptional regulator</fullName>
    </submittedName>
</protein>
<dbReference type="EMBL" id="SRJC01000001">
    <property type="protein sequence ID" value="TGB04597.1"/>
    <property type="molecule type" value="Genomic_DNA"/>
</dbReference>
<dbReference type="InterPro" id="IPR007820">
    <property type="entry name" value="AbrB_fam"/>
</dbReference>
<comment type="caution">
    <text evidence="2">The sequence shown here is derived from an EMBL/GenBank/DDBJ whole genome shotgun (WGS) entry which is preliminary data.</text>
</comment>
<feature type="transmembrane region" description="Helical" evidence="1">
    <location>
        <begin position="6"/>
        <end position="37"/>
    </location>
</feature>
<dbReference type="RefSeq" id="WP_135326975.1">
    <property type="nucleotide sequence ID" value="NZ_SRJC01000001.1"/>
</dbReference>
<feature type="transmembrane region" description="Helical" evidence="1">
    <location>
        <begin position="79"/>
        <end position="101"/>
    </location>
</feature>
<name>A0A4Z0H3Z3_9BACI</name>
<dbReference type="Pfam" id="PF05145">
    <property type="entry name" value="AbrB"/>
    <property type="match status" value="1"/>
</dbReference>
<sequence length="339" mass="36799">MKTILTYLIALTFGILFALVHIPLPFILGPVVGLFLYKIFIDKEMEQWSGGKNIAYLVLGVQIGLTFTSKTFSVIGPYFFPYTFLSLTMIAISMAVAYWIARQTKLDTTTSLIGAAPGGLSAMIAVSESFQGRTVLVTIFHTLRLVAVLFVVPFIATHWFTGFSAVNADEAVNNGPIWTLLVYVLLFLVAYKLRSLIPAALVIIPMLVVGGFQAYGLSLYQWPNYVFIAAQVLIGVHLGTSVSMEDVKAAGKYSFLFAGLSLLMIGIGCLFGLLLSAWTGMGVLTALLALAPGGLVEMALTAQQTGAEPSVVSSLQTIRLLTIVLILPMIFKWWLPKVK</sequence>
<reference evidence="2 3" key="1">
    <citation type="journal article" date="2003" name="Int. J. Syst. Evol. Microbiol.">
        <title>Halobacillus salinus sp. nov., isolated from a salt lake on the coast of the East Sea in Korea.</title>
        <authorList>
            <person name="Yoon J.H."/>
            <person name="Kang K.H."/>
            <person name="Park Y.H."/>
        </authorList>
    </citation>
    <scope>NUCLEOTIDE SEQUENCE [LARGE SCALE GENOMIC DNA]</scope>
    <source>
        <strain evidence="2 3">HSL-3</strain>
    </source>
</reference>